<proteinExistence type="predicted"/>
<name>A0ACC2KRM6_PERAE</name>
<accession>A0ACC2KRM6</accession>
<keyword evidence="2" id="KW-1185">Reference proteome</keyword>
<dbReference type="EMBL" id="CM056819">
    <property type="protein sequence ID" value="KAJ8623733.1"/>
    <property type="molecule type" value="Genomic_DNA"/>
</dbReference>
<comment type="caution">
    <text evidence="1">The sequence shown here is derived from an EMBL/GenBank/DDBJ whole genome shotgun (WGS) entry which is preliminary data.</text>
</comment>
<sequence>MDLEVGPAPDLIDRRRQRRLDHCSETENPNLGSRDRSSSPPVSCVEKGGKSTDSPFFLPLVAASLLLSSETLETAHRPCPMLLFSRRAAAAALQSGYPPVVAAEDEEGDWATVSVLKQRQ</sequence>
<dbReference type="Proteomes" id="UP001234297">
    <property type="component" value="Chromosome 11"/>
</dbReference>
<evidence type="ECO:0000313" key="1">
    <source>
        <dbReference type="EMBL" id="KAJ8623733.1"/>
    </source>
</evidence>
<evidence type="ECO:0000313" key="2">
    <source>
        <dbReference type="Proteomes" id="UP001234297"/>
    </source>
</evidence>
<organism evidence="1 2">
    <name type="scientific">Persea americana</name>
    <name type="common">Avocado</name>
    <dbReference type="NCBI Taxonomy" id="3435"/>
    <lineage>
        <taxon>Eukaryota</taxon>
        <taxon>Viridiplantae</taxon>
        <taxon>Streptophyta</taxon>
        <taxon>Embryophyta</taxon>
        <taxon>Tracheophyta</taxon>
        <taxon>Spermatophyta</taxon>
        <taxon>Magnoliopsida</taxon>
        <taxon>Magnoliidae</taxon>
        <taxon>Laurales</taxon>
        <taxon>Lauraceae</taxon>
        <taxon>Persea</taxon>
    </lineage>
</organism>
<reference evidence="1 2" key="1">
    <citation type="journal article" date="2022" name="Hortic Res">
        <title>A haplotype resolved chromosomal level avocado genome allows analysis of novel avocado genes.</title>
        <authorList>
            <person name="Nath O."/>
            <person name="Fletcher S.J."/>
            <person name="Hayward A."/>
            <person name="Shaw L.M."/>
            <person name="Masouleh A.K."/>
            <person name="Furtado A."/>
            <person name="Henry R.J."/>
            <person name="Mitter N."/>
        </authorList>
    </citation>
    <scope>NUCLEOTIDE SEQUENCE [LARGE SCALE GENOMIC DNA]</scope>
    <source>
        <strain evidence="2">cv. Hass</strain>
    </source>
</reference>
<protein>
    <submittedName>
        <fullName evidence="1">Uncharacterized protein</fullName>
    </submittedName>
</protein>
<gene>
    <name evidence="1" type="ORF">MRB53_032263</name>
</gene>